<dbReference type="PANTHER" id="PTHR13366">
    <property type="entry name" value="MALARIA ANTIGEN-RELATED"/>
    <property type="match status" value="1"/>
</dbReference>
<accession>A0AAD5EDD9</accession>
<proteinExistence type="predicted"/>
<sequence length="606" mass="67916">MKGTSETQLDRSLASYLLYVEHTHSLFTILLFDPTPNVRMAVSNVLMGMLDGSKQYLSVAVARDAKSTSFTSLSEKVATIARDLHNGLRCALEMETNPTITVQLFKCFTLLIQNSSYDRLAKGYVPKIYTKLIQYIDHSDHRIAVGALATLYALLDNKSAAEEIRSTITLTDPSNQLDGHLQLESMGLNADLFKFIQDKIKQRSQAGSETLEPIMFALESWNILSACTRTQPLWLPHLWKIAASSFPDILDDEDVTLRCSAIRFIDSYANALNEKPSSEMDHQATLDWWTTVIEQYIQKTTQDSDYQVRALACDCMSVISQETFEAMNPRRQRLCISLLVPLAEDEHADVRAAACHALGVLVVFPSLREDPMFTSDVALAMLEQMEDKSLFVKVRASWTLANLCDALVLEQQSNSDFDINDILSLELWCKVTAAAAGAANDNDKLKSNGVRALGSVTRIAPLKYLDSLPGRRCIEPIMGAMIKNIESGTLKARWNACHAAGNILRNANFPIGSNRWTVPFYEALLKSLRQCKNFKVRIHACAALGSSTQRSQYGTEAMYFKILNSVKECLKDIDQDLPDISFMEMRYKEQLKEQLEETVAKLELIS</sequence>
<keyword evidence="3" id="KW-1185">Reference proteome</keyword>
<protein>
    <recommendedName>
        <fullName evidence="1">DUF4042 domain-containing protein</fullName>
    </recommendedName>
</protein>
<reference evidence="2" key="1">
    <citation type="submission" date="2021-06" db="EMBL/GenBank/DDBJ databases">
        <authorList>
            <consortium name="DOE Joint Genome Institute"/>
            <person name="Mondo S.J."/>
            <person name="Amses K.R."/>
            <person name="Simmons D.R."/>
            <person name="Longcore J.E."/>
            <person name="Seto K."/>
            <person name="Alves G.H."/>
            <person name="Bonds A.E."/>
            <person name="Quandt C.A."/>
            <person name="Davis W.J."/>
            <person name="Chang Y."/>
            <person name="Letcher P.M."/>
            <person name="Powell M.J."/>
            <person name="Kuo A."/>
            <person name="Labutti K."/>
            <person name="Pangilinan J."/>
            <person name="Andreopoulos W."/>
            <person name="Tritt A."/>
            <person name="Riley R."/>
            <person name="Hundley H."/>
            <person name="Johnson J."/>
            <person name="Lipzen A."/>
            <person name="Barry K."/>
            <person name="Berbee M.L."/>
            <person name="Buchler N.E."/>
            <person name="Grigoriev I.V."/>
            <person name="Spatafora J.W."/>
            <person name="Stajich J.E."/>
            <person name="James T.Y."/>
        </authorList>
    </citation>
    <scope>NUCLEOTIDE SEQUENCE</scope>
    <source>
        <strain evidence="2">AG</strain>
    </source>
</reference>
<dbReference type="InterPro" id="IPR025283">
    <property type="entry name" value="DUF4042"/>
</dbReference>
<dbReference type="Proteomes" id="UP001206595">
    <property type="component" value="Unassembled WGS sequence"/>
</dbReference>
<dbReference type="GeneID" id="75913972"/>
<dbReference type="RefSeq" id="XP_051445199.1">
    <property type="nucleotide sequence ID" value="XM_051588627.1"/>
</dbReference>
<evidence type="ECO:0000313" key="3">
    <source>
        <dbReference type="Proteomes" id="UP001206595"/>
    </source>
</evidence>
<dbReference type="SUPFAM" id="SSF48371">
    <property type="entry name" value="ARM repeat"/>
    <property type="match status" value="1"/>
</dbReference>
<dbReference type="Pfam" id="PF13251">
    <property type="entry name" value="DUF4042"/>
    <property type="match status" value="1"/>
</dbReference>
<dbReference type="InterPro" id="IPR052107">
    <property type="entry name" value="HEAT6"/>
</dbReference>
<evidence type="ECO:0000259" key="1">
    <source>
        <dbReference type="Pfam" id="PF13251"/>
    </source>
</evidence>
<evidence type="ECO:0000313" key="2">
    <source>
        <dbReference type="EMBL" id="KAI8580195.1"/>
    </source>
</evidence>
<dbReference type="Gene3D" id="1.25.10.10">
    <property type="entry name" value="Leucine-rich Repeat Variant"/>
    <property type="match status" value="1"/>
</dbReference>
<reference evidence="2" key="2">
    <citation type="journal article" date="2022" name="Proc. Natl. Acad. Sci. U.S.A.">
        <title>Diploid-dominant life cycles characterize the early evolution of Fungi.</title>
        <authorList>
            <person name="Amses K.R."/>
            <person name="Simmons D.R."/>
            <person name="Longcore J.E."/>
            <person name="Mondo S.J."/>
            <person name="Seto K."/>
            <person name="Jeronimo G.H."/>
            <person name="Bonds A.E."/>
            <person name="Quandt C.A."/>
            <person name="Davis W.J."/>
            <person name="Chang Y."/>
            <person name="Federici B.A."/>
            <person name="Kuo A."/>
            <person name="LaButti K."/>
            <person name="Pangilinan J."/>
            <person name="Andreopoulos W."/>
            <person name="Tritt A."/>
            <person name="Riley R."/>
            <person name="Hundley H."/>
            <person name="Johnson J."/>
            <person name="Lipzen A."/>
            <person name="Barry K."/>
            <person name="Lang B.F."/>
            <person name="Cuomo C.A."/>
            <person name="Buchler N.E."/>
            <person name="Grigoriev I.V."/>
            <person name="Spatafora J.W."/>
            <person name="Stajich J.E."/>
            <person name="James T.Y."/>
        </authorList>
    </citation>
    <scope>NUCLEOTIDE SEQUENCE</scope>
    <source>
        <strain evidence="2">AG</strain>
    </source>
</reference>
<dbReference type="PANTHER" id="PTHR13366:SF0">
    <property type="entry name" value="HEAT REPEAT-CONTAINING PROTEIN 6"/>
    <property type="match status" value="1"/>
</dbReference>
<dbReference type="AlphaFoldDB" id="A0AAD5EDD9"/>
<dbReference type="InterPro" id="IPR016024">
    <property type="entry name" value="ARM-type_fold"/>
</dbReference>
<dbReference type="Pfam" id="PF13513">
    <property type="entry name" value="HEAT_EZ"/>
    <property type="match status" value="1"/>
</dbReference>
<dbReference type="InterPro" id="IPR011989">
    <property type="entry name" value="ARM-like"/>
</dbReference>
<organism evidence="2 3">
    <name type="scientific">Umbelopsis ramanniana AG</name>
    <dbReference type="NCBI Taxonomy" id="1314678"/>
    <lineage>
        <taxon>Eukaryota</taxon>
        <taxon>Fungi</taxon>
        <taxon>Fungi incertae sedis</taxon>
        <taxon>Mucoromycota</taxon>
        <taxon>Mucoromycotina</taxon>
        <taxon>Umbelopsidomycetes</taxon>
        <taxon>Umbelopsidales</taxon>
        <taxon>Umbelopsidaceae</taxon>
        <taxon>Umbelopsis</taxon>
    </lineage>
</organism>
<gene>
    <name evidence="2" type="ORF">K450DRAFT_238617</name>
</gene>
<name>A0AAD5EDD9_UMBRA</name>
<comment type="caution">
    <text evidence="2">The sequence shown here is derived from an EMBL/GenBank/DDBJ whole genome shotgun (WGS) entry which is preliminary data.</text>
</comment>
<dbReference type="EMBL" id="MU620914">
    <property type="protein sequence ID" value="KAI8580195.1"/>
    <property type="molecule type" value="Genomic_DNA"/>
</dbReference>
<feature type="domain" description="DUF4042" evidence="1">
    <location>
        <begin position="22"/>
        <end position="163"/>
    </location>
</feature>